<accession>A0A6I6JY79</accession>
<dbReference type="Pfam" id="PF08240">
    <property type="entry name" value="ADH_N"/>
    <property type="match status" value="1"/>
</dbReference>
<evidence type="ECO:0000256" key="6">
    <source>
        <dbReference type="RuleBase" id="RU361277"/>
    </source>
</evidence>
<protein>
    <submittedName>
        <fullName evidence="9">Alcohol dehydrogenase catalytic domain-containing protein</fullName>
    </submittedName>
</protein>
<proteinExistence type="inferred from homology"/>
<dbReference type="EMBL" id="CP046401">
    <property type="protein sequence ID" value="QGY47985.1"/>
    <property type="molecule type" value="Genomic_DNA"/>
</dbReference>
<feature type="domain" description="Alcohol dehydrogenase-like C-terminal" evidence="7">
    <location>
        <begin position="178"/>
        <end position="305"/>
    </location>
</feature>
<evidence type="ECO:0000313" key="10">
    <source>
        <dbReference type="Proteomes" id="UP000428260"/>
    </source>
</evidence>
<dbReference type="Gene3D" id="3.90.180.10">
    <property type="entry name" value="Medium-chain alcohol dehydrogenases, catalytic domain"/>
    <property type="match status" value="1"/>
</dbReference>
<comment type="cofactor">
    <cofactor evidence="1 6">
        <name>Zn(2+)</name>
        <dbReference type="ChEBI" id="CHEBI:29105"/>
    </cofactor>
</comment>
<keyword evidence="4 6" id="KW-0862">Zinc</keyword>
<evidence type="ECO:0000256" key="1">
    <source>
        <dbReference type="ARBA" id="ARBA00001947"/>
    </source>
</evidence>
<sequence>MKKIVLTSIRKMEPTVGDEPKIEKPTDVKIKVSVVGVCGSDIHYYSEGKIGSQVVKYPFPVGHECSGIIEEIGEEVSRVKVGDLVVIDPSVHCGECDQCRGGRPHTCRNNKFLGCPGQLDGCLAESIVMPEFTCFPVTGKLSKTQAALIEPLSIGVYAVNLANISDIKISAGIFGAGPIGISILMKLLAEGVSNVGTIEPLEYRLKKASEIGASYLINPEKEDVETEVQKREELLLDVVFEASGEQEAVSNAIKILKPGGKLVLVGIPPSAEYAFNMDLMRRKELTVINVRRQNHCVEEAIDLVVSGKIDVEKMVTHNFSFDETPVAFDIVEGYKDGAIKAMINL</sequence>
<dbReference type="RefSeq" id="WP_158872351.1">
    <property type="nucleotide sequence ID" value="NZ_CP046401.1"/>
</dbReference>
<dbReference type="Gene3D" id="3.40.50.720">
    <property type="entry name" value="NAD(P)-binding Rossmann-like Domain"/>
    <property type="match status" value="1"/>
</dbReference>
<comment type="similarity">
    <text evidence="2 6">Belongs to the zinc-containing alcohol dehydrogenase family.</text>
</comment>
<dbReference type="SUPFAM" id="SSF51735">
    <property type="entry name" value="NAD(P)-binding Rossmann-fold domains"/>
    <property type="match status" value="1"/>
</dbReference>
<dbReference type="PROSITE" id="PS00059">
    <property type="entry name" value="ADH_ZINC"/>
    <property type="match status" value="1"/>
</dbReference>
<reference evidence="9 10" key="1">
    <citation type="submission" date="2019-11" db="EMBL/GenBank/DDBJ databases">
        <authorList>
            <person name="Zheng R.K."/>
            <person name="Sun C.M."/>
        </authorList>
    </citation>
    <scope>NUCLEOTIDE SEQUENCE [LARGE SCALE GENOMIC DNA]</scope>
    <source>
        <strain evidence="9 10">WC007</strain>
    </source>
</reference>
<dbReference type="Proteomes" id="UP000428260">
    <property type="component" value="Chromosome"/>
</dbReference>
<dbReference type="InterPro" id="IPR013149">
    <property type="entry name" value="ADH-like_C"/>
</dbReference>
<feature type="domain" description="Alcohol dehydrogenase-like N-terminal" evidence="8">
    <location>
        <begin position="24"/>
        <end position="137"/>
    </location>
</feature>
<dbReference type="GO" id="GO:0008270">
    <property type="term" value="F:zinc ion binding"/>
    <property type="evidence" value="ECO:0007669"/>
    <property type="project" value="InterPro"/>
</dbReference>
<dbReference type="PANTHER" id="PTHR43161:SF9">
    <property type="entry name" value="SORBITOL DEHYDROGENASE"/>
    <property type="match status" value="1"/>
</dbReference>
<keyword evidence="10" id="KW-1185">Reference proteome</keyword>
<name>A0A6I6JY79_9BACT</name>
<dbReference type="AlphaFoldDB" id="A0A6I6JY79"/>
<dbReference type="InterPro" id="IPR002328">
    <property type="entry name" value="ADH_Zn_CS"/>
</dbReference>
<dbReference type="InterPro" id="IPR011032">
    <property type="entry name" value="GroES-like_sf"/>
</dbReference>
<evidence type="ECO:0000256" key="4">
    <source>
        <dbReference type="ARBA" id="ARBA00022833"/>
    </source>
</evidence>
<dbReference type="InterPro" id="IPR036291">
    <property type="entry name" value="NAD(P)-bd_dom_sf"/>
</dbReference>
<evidence type="ECO:0000256" key="5">
    <source>
        <dbReference type="ARBA" id="ARBA00023002"/>
    </source>
</evidence>
<dbReference type="PANTHER" id="PTHR43161">
    <property type="entry name" value="SORBITOL DEHYDROGENASE"/>
    <property type="match status" value="1"/>
</dbReference>
<dbReference type="Pfam" id="PF00107">
    <property type="entry name" value="ADH_zinc_N"/>
    <property type="match status" value="1"/>
</dbReference>
<dbReference type="InterPro" id="IPR013154">
    <property type="entry name" value="ADH-like_N"/>
</dbReference>
<dbReference type="SUPFAM" id="SSF50129">
    <property type="entry name" value="GroES-like"/>
    <property type="match status" value="1"/>
</dbReference>
<evidence type="ECO:0000313" key="9">
    <source>
        <dbReference type="EMBL" id="QGY47985.1"/>
    </source>
</evidence>
<evidence type="ECO:0000256" key="3">
    <source>
        <dbReference type="ARBA" id="ARBA00022723"/>
    </source>
</evidence>
<evidence type="ECO:0000259" key="8">
    <source>
        <dbReference type="Pfam" id="PF08240"/>
    </source>
</evidence>
<organism evidence="9 10">
    <name type="scientific">Maribellus comscasis</name>
    <dbReference type="NCBI Taxonomy" id="2681766"/>
    <lineage>
        <taxon>Bacteria</taxon>
        <taxon>Pseudomonadati</taxon>
        <taxon>Bacteroidota</taxon>
        <taxon>Bacteroidia</taxon>
        <taxon>Marinilabiliales</taxon>
        <taxon>Prolixibacteraceae</taxon>
        <taxon>Maribellus</taxon>
    </lineage>
</organism>
<gene>
    <name evidence="9" type="ORF">GM418_31315</name>
</gene>
<evidence type="ECO:0000259" key="7">
    <source>
        <dbReference type="Pfam" id="PF00107"/>
    </source>
</evidence>
<dbReference type="KEGG" id="mcos:GM418_31315"/>
<keyword evidence="3 6" id="KW-0479">Metal-binding</keyword>
<dbReference type="GO" id="GO:0016491">
    <property type="term" value="F:oxidoreductase activity"/>
    <property type="evidence" value="ECO:0007669"/>
    <property type="project" value="UniProtKB-KW"/>
</dbReference>
<evidence type="ECO:0000256" key="2">
    <source>
        <dbReference type="ARBA" id="ARBA00008072"/>
    </source>
</evidence>
<keyword evidence="5" id="KW-0560">Oxidoreductase</keyword>